<reference evidence="1" key="1">
    <citation type="submission" date="2017-09" db="EMBL/GenBank/DDBJ databases">
        <title>Polyketide synthases of a Diaporthe helianthi virulent isolate.</title>
        <authorList>
            <person name="Baroncelli R."/>
        </authorList>
    </citation>
    <scope>NUCLEOTIDE SEQUENCE [LARGE SCALE GENOMIC DNA]</scope>
    <source>
        <strain evidence="1">7/96</strain>
    </source>
</reference>
<sequence>MADSQTQDSHAELVDALTELYTLLDTQGALPAVSPDSDDDDVVNICLPPHPAGSLNMQAAAAAGYTAEAVSLMSALPFLADEHAYKHGSGYQLMPSTYGVSYLGEDVDEGEFQWRREMLDDHLMPPTAVKLTQSDVYGVEWVYDVGTRLITPWRPFDDGLSDTDDYSHVTALPPRQVVGPLIDHYRRLDYLTSPAGEVDFSSPLFAEAPLDPVTGEAQPPPDYEARDATKWRAQYAVWRATRGIKDIYLECGWDVASRAQPAFRRDEFLRRRAEYWTDVVEPLVQAEADL</sequence>
<dbReference type="EMBL" id="MAVT02001437">
    <property type="protein sequence ID" value="POS70930.1"/>
    <property type="molecule type" value="Genomic_DNA"/>
</dbReference>
<organism evidence="1 2">
    <name type="scientific">Diaporthe helianthi</name>
    <dbReference type="NCBI Taxonomy" id="158607"/>
    <lineage>
        <taxon>Eukaryota</taxon>
        <taxon>Fungi</taxon>
        <taxon>Dikarya</taxon>
        <taxon>Ascomycota</taxon>
        <taxon>Pezizomycotina</taxon>
        <taxon>Sordariomycetes</taxon>
        <taxon>Sordariomycetidae</taxon>
        <taxon>Diaporthales</taxon>
        <taxon>Diaporthaceae</taxon>
        <taxon>Diaporthe</taxon>
    </lineage>
</organism>
<proteinExistence type="predicted"/>
<protein>
    <submittedName>
        <fullName evidence="1">Uncharacterized protein</fullName>
    </submittedName>
</protein>
<gene>
    <name evidence="1" type="ORF">DHEL01_v210676</name>
</gene>
<accession>A0A2P5HKZ6</accession>
<keyword evidence="2" id="KW-1185">Reference proteome</keyword>
<dbReference type="OrthoDB" id="5343383at2759"/>
<comment type="caution">
    <text evidence="1">The sequence shown here is derived from an EMBL/GenBank/DDBJ whole genome shotgun (WGS) entry which is preliminary data.</text>
</comment>
<dbReference type="InParanoid" id="A0A2P5HKZ6"/>
<dbReference type="Proteomes" id="UP000094444">
    <property type="component" value="Unassembled WGS sequence"/>
</dbReference>
<evidence type="ECO:0000313" key="2">
    <source>
        <dbReference type="Proteomes" id="UP000094444"/>
    </source>
</evidence>
<dbReference type="AlphaFoldDB" id="A0A2P5HKZ6"/>
<name>A0A2P5HKZ6_DIAHE</name>
<evidence type="ECO:0000313" key="1">
    <source>
        <dbReference type="EMBL" id="POS70930.1"/>
    </source>
</evidence>